<name>A0AAE4R8B5_9ACTN</name>
<dbReference type="Proteomes" id="UP001185922">
    <property type="component" value="Unassembled WGS sequence"/>
</dbReference>
<evidence type="ECO:0000256" key="1">
    <source>
        <dbReference type="SAM" id="MobiDB-lite"/>
    </source>
</evidence>
<reference evidence="4 5" key="1">
    <citation type="submission" date="2023-10" db="EMBL/GenBank/DDBJ databases">
        <title>Development of a sustainable strategy for remediation of hydrocarbon-contaminated territories based on the waste exchange concept.</title>
        <authorList>
            <person name="Krivoruchko A."/>
        </authorList>
    </citation>
    <scope>NUCLEOTIDE SEQUENCE</scope>
    <source>
        <strain evidence="3 5">IEGM 1266</strain>
        <strain evidence="4">IEGM 1279</strain>
    </source>
</reference>
<dbReference type="InterPro" id="IPR012347">
    <property type="entry name" value="Ferritin-like"/>
</dbReference>
<organism evidence="4 6">
    <name type="scientific">Gordonia amicalis</name>
    <dbReference type="NCBI Taxonomy" id="89053"/>
    <lineage>
        <taxon>Bacteria</taxon>
        <taxon>Bacillati</taxon>
        <taxon>Actinomycetota</taxon>
        <taxon>Actinomycetes</taxon>
        <taxon>Mycobacteriales</taxon>
        <taxon>Gordoniaceae</taxon>
        <taxon>Gordonia</taxon>
    </lineage>
</organism>
<evidence type="ECO:0000313" key="6">
    <source>
        <dbReference type="Proteomes" id="UP001185922"/>
    </source>
</evidence>
<protein>
    <submittedName>
        <fullName evidence="4">DUF305 domain-containing protein</fullName>
    </submittedName>
</protein>
<evidence type="ECO:0000259" key="2">
    <source>
        <dbReference type="Pfam" id="PF03713"/>
    </source>
</evidence>
<dbReference type="RefSeq" id="WP_096274785.1">
    <property type="nucleotide sequence ID" value="NZ_JANJEV010000001.1"/>
</dbReference>
<gene>
    <name evidence="3" type="ORF">R3P94_17350</name>
    <name evidence="4" type="ORF">R3Q15_12520</name>
</gene>
<accession>A0AAE4R8B5</accession>
<evidence type="ECO:0000313" key="4">
    <source>
        <dbReference type="EMBL" id="MDV6312701.1"/>
    </source>
</evidence>
<sequence length="239" mass="24949">MSVHRNATVRRRAAIGTALGAAVALTLVGCSSDESPSGTTSADRPAASSPAGSSAPGQSSATAHNDADVEFTTEMIAHHRQAVMMAELVEDRTQNRELITLANKIEDAQEDEIDQMTARLRSWGVPMGAHMDDGDMGHGNMDDGNMDDGDMGPGGGGMGQGGMPGMMSAAQMAALRNASGAEFDRLWLEGMIRHHEGAIAMADEVLANGTDPATKALATNVKKTQQAEIDQMRAMLGQG</sequence>
<dbReference type="Proteomes" id="UP001185779">
    <property type="component" value="Unassembled WGS sequence"/>
</dbReference>
<dbReference type="PANTHER" id="PTHR36933">
    <property type="entry name" value="SLL0788 PROTEIN"/>
    <property type="match status" value="1"/>
</dbReference>
<dbReference type="AlphaFoldDB" id="A0AAE4R8B5"/>
<comment type="caution">
    <text evidence="4">The sequence shown here is derived from an EMBL/GenBank/DDBJ whole genome shotgun (WGS) entry which is preliminary data.</text>
</comment>
<feature type="region of interest" description="Disordered" evidence="1">
    <location>
        <begin position="31"/>
        <end position="63"/>
    </location>
</feature>
<dbReference type="EMBL" id="JAWLKH010000011">
    <property type="protein sequence ID" value="MDV6312701.1"/>
    <property type="molecule type" value="Genomic_DNA"/>
</dbReference>
<proteinExistence type="predicted"/>
<feature type="compositionally biased region" description="Low complexity" evidence="1">
    <location>
        <begin position="39"/>
        <end position="63"/>
    </location>
</feature>
<keyword evidence="5" id="KW-1185">Reference proteome</keyword>
<dbReference type="PROSITE" id="PS51257">
    <property type="entry name" value="PROKAR_LIPOPROTEIN"/>
    <property type="match status" value="1"/>
</dbReference>
<evidence type="ECO:0000313" key="5">
    <source>
        <dbReference type="Proteomes" id="UP001185779"/>
    </source>
</evidence>
<dbReference type="InterPro" id="IPR005183">
    <property type="entry name" value="DUF305_CopM-like"/>
</dbReference>
<evidence type="ECO:0000313" key="3">
    <source>
        <dbReference type="EMBL" id="MDV6309048.1"/>
    </source>
</evidence>
<dbReference type="Pfam" id="PF03713">
    <property type="entry name" value="DUF305"/>
    <property type="match status" value="1"/>
</dbReference>
<dbReference type="EMBL" id="JAWLKI010000021">
    <property type="protein sequence ID" value="MDV6309048.1"/>
    <property type="molecule type" value="Genomic_DNA"/>
</dbReference>
<dbReference type="PANTHER" id="PTHR36933:SF1">
    <property type="entry name" value="SLL0788 PROTEIN"/>
    <property type="match status" value="1"/>
</dbReference>
<dbReference type="Gene3D" id="1.20.1260.10">
    <property type="match status" value="1"/>
</dbReference>
<feature type="domain" description="DUF305" evidence="2">
    <location>
        <begin position="68"/>
        <end position="236"/>
    </location>
</feature>